<dbReference type="Pfam" id="PF07963">
    <property type="entry name" value="N_methyl"/>
    <property type="match status" value="1"/>
</dbReference>
<proteinExistence type="predicted"/>
<dbReference type="Proteomes" id="UP000539473">
    <property type="component" value="Unassembled WGS sequence"/>
</dbReference>
<comment type="caution">
    <text evidence="5">The sequence shown here is derived from an EMBL/GenBank/DDBJ whole genome shotgun (WGS) entry which is preliminary data.</text>
</comment>
<dbReference type="InterPro" id="IPR012902">
    <property type="entry name" value="N_methyl_site"/>
</dbReference>
<protein>
    <submittedName>
        <fullName evidence="5">Prepilin-type N-terminal cleavage/methylation domain-containing protein</fullName>
    </submittedName>
</protein>
<organism evidence="5 6">
    <name type="scientific">Deinococcus metalli</name>
    <dbReference type="NCBI Taxonomy" id="1141878"/>
    <lineage>
        <taxon>Bacteria</taxon>
        <taxon>Thermotogati</taxon>
        <taxon>Deinococcota</taxon>
        <taxon>Deinococci</taxon>
        <taxon>Deinococcales</taxon>
        <taxon>Deinococcaceae</taxon>
        <taxon>Deinococcus</taxon>
    </lineage>
</organism>
<comment type="subcellular location">
    <subcellularLocation>
        <location evidence="1">Cell outer membrane</location>
        <topology evidence="1">Single-pass membrane protein</topology>
    </subcellularLocation>
    <subcellularLocation>
        <location evidence="2">Periplasm</location>
    </subcellularLocation>
</comment>
<dbReference type="PROSITE" id="PS00409">
    <property type="entry name" value="PROKAR_NTER_METHYL"/>
    <property type="match status" value="1"/>
</dbReference>
<dbReference type="SUPFAM" id="SSF54523">
    <property type="entry name" value="Pili subunits"/>
    <property type="match status" value="1"/>
</dbReference>
<dbReference type="GO" id="GO:0042597">
    <property type="term" value="C:periplasmic space"/>
    <property type="evidence" value="ECO:0007669"/>
    <property type="project" value="UniProtKB-SubCell"/>
</dbReference>
<evidence type="ECO:0000256" key="1">
    <source>
        <dbReference type="ARBA" id="ARBA00004203"/>
    </source>
</evidence>
<evidence type="ECO:0000313" key="5">
    <source>
        <dbReference type="EMBL" id="MBB5378155.1"/>
    </source>
</evidence>
<accession>A0A7W8NRR6</accession>
<dbReference type="RefSeq" id="WP_184114385.1">
    <property type="nucleotide sequence ID" value="NZ_BNAJ01000011.1"/>
</dbReference>
<dbReference type="EMBL" id="JACHFK010000011">
    <property type="protein sequence ID" value="MBB5378155.1"/>
    <property type="molecule type" value="Genomic_DNA"/>
</dbReference>
<gene>
    <name evidence="5" type="ORF">HNQ07_003656</name>
</gene>
<dbReference type="NCBIfam" id="TIGR02532">
    <property type="entry name" value="IV_pilin_GFxxxE"/>
    <property type="match status" value="1"/>
</dbReference>
<evidence type="ECO:0000256" key="4">
    <source>
        <dbReference type="ARBA" id="ARBA00023237"/>
    </source>
</evidence>
<sequence>MTTSSPMSTTQGFTLVEMLVAIALLAVIMVATAGALPSLTRVNQTSSQDQRAVLLMRAAFEQARQQLDANFDRTTLSLSLTGNGEGGVTCNAPTMTTLRSGTIGVSTVQRPMLIQVNISCRLGSGTAAPVRTYAVDVARPG</sequence>
<evidence type="ECO:0000256" key="2">
    <source>
        <dbReference type="ARBA" id="ARBA00004418"/>
    </source>
</evidence>
<evidence type="ECO:0000256" key="3">
    <source>
        <dbReference type="ARBA" id="ARBA00022764"/>
    </source>
</evidence>
<dbReference type="GO" id="GO:0009279">
    <property type="term" value="C:cell outer membrane"/>
    <property type="evidence" value="ECO:0007669"/>
    <property type="project" value="UniProtKB-SubCell"/>
</dbReference>
<keyword evidence="3" id="KW-0574">Periplasm</keyword>
<dbReference type="AlphaFoldDB" id="A0A7W8NRR6"/>
<name>A0A7W8NRR6_9DEIO</name>
<dbReference type="InterPro" id="IPR045584">
    <property type="entry name" value="Pilin-like"/>
</dbReference>
<keyword evidence="4" id="KW-0998">Cell outer membrane</keyword>
<evidence type="ECO:0000313" key="6">
    <source>
        <dbReference type="Proteomes" id="UP000539473"/>
    </source>
</evidence>
<reference evidence="5 6" key="1">
    <citation type="submission" date="2020-08" db="EMBL/GenBank/DDBJ databases">
        <title>Genomic Encyclopedia of Type Strains, Phase IV (KMG-IV): sequencing the most valuable type-strain genomes for metagenomic binning, comparative biology and taxonomic classification.</title>
        <authorList>
            <person name="Goeker M."/>
        </authorList>
    </citation>
    <scope>NUCLEOTIDE SEQUENCE [LARGE SCALE GENOMIC DNA]</scope>
    <source>
        <strain evidence="5 6">DSM 27521</strain>
    </source>
</reference>
<keyword evidence="4" id="KW-0472">Membrane</keyword>
<dbReference type="Gene3D" id="3.30.700.10">
    <property type="entry name" value="Glycoprotein, Type 4 Pilin"/>
    <property type="match status" value="1"/>
</dbReference>